<dbReference type="GO" id="GO:0003700">
    <property type="term" value="F:DNA-binding transcription factor activity"/>
    <property type="evidence" value="ECO:0007669"/>
    <property type="project" value="InterPro"/>
</dbReference>
<evidence type="ECO:0000256" key="4">
    <source>
        <dbReference type="SAM" id="MobiDB-lite"/>
    </source>
</evidence>
<dbReference type="HOGENOM" id="CLU_1609296_0_0_0"/>
<dbReference type="PANTHER" id="PTHR33154">
    <property type="entry name" value="TRANSCRIPTIONAL REGULATOR, ARSR FAMILY"/>
    <property type="match status" value="1"/>
</dbReference>
<dbReference type="Pfam" id="PF01022">
    <property type="entry name" value="HTH_5"/>
    <property type="match status" value="1"/>
</dbReference>
<proteinExistence type="predicted"/>
<sequence length="165" mass="18371">MSFSLPNEGTSRPLWTNPEVFDRIAERLRILAHPHRLRMVEMLLAGKYSVGELAESCSIPSHMASEHLRLMQHCGLLGSEKEGRYTYYRIAEPNLQRLLSCLKDQQFGLDEPGMVSHNPVSVTSNSVESESPDATDGLKCSKDAVASNGESQYIEKLHTPTELNG</sequence>
<evidence type="ECO:0000256" key="2">
    <source>
        <dbReference type="ARBA" id="ARBA00023125"/>
    </source>
</evidence>
<dbReference type="NCBIfam" id="NF033788">
    <property type="entry name" value="HTH_metalloreg"/>
    <property type="match status" value="1"/>
</dbReference>
<dbReference type="GO" id="GO:0003677">
    <property type="term" value="F:DNA binding"/>
    <property type="evidence" value="ECO:0007669"/>
    <property type="project" value="UniProtKB-KW"/>
</dbReference>
<dbReference type="InterPro" id="IPR051081">
    <property type="entry name" value="HTH_MetalResp_TranReg"/>
</dbReference>
<feature type="compositionally biased region" description="Low complexity" evidence="4">
    <location>
        <begin position="118"/>
        <end position="129"/>
    </location>
</feature>
<dbReference type="InterPro" id="IPR011991">
    <property type="entry name" value="ArsR-like_HTH"/>
</dbReference>
<dbReference type="PRINTS" id="PR00778">
    <property type="entry name" value="HTHARSR"/>
</dbReference>
<accession>D5SP23</accession>
<feature type="domain" description="HTH arsR-type" evidence="5">
    <location>
        <begin position="16"/>
        <end position="110"/>
    </location>
</feature>
<feature type="region of interest" description="Disordered" evidence="4">
    <location>
        <begin position="114"/>
        <end position="137"/>
    </location>
</feature>
<protein>
    <submittedName>
        <fullName evidence="6">Regulatory protein ArsR</fullName>
    </submittedName>
</protein>
<keyword evidence="3" id="KW-0804">Transcription</keyword>
<dbReference type="PROSITE" id="PS50987">
    <property type="entry name" value="HTH_ARSR_2"/>
    <property type="match status" value="1"/>
</dbReference>
<evidence type="ECO:0000256" key="1">
    <source>
        <dbReference type="ARBA" id="ARBA00023015"/>
    </source>
</evidence>
<reference evidence="6 7" key="1">
    <citation type="journal article" date="2010" name="Stand. Genomic Sci.">
        <title>Complete genome sequence of Planctomyces limnophilus type strain (Mu 290).</title>
        <authorList>
            <person name="Labutti K."/>
            <person name="Sikorski J."/>
            <person name="Schneider S."/>
            <person name="Nolan M."/>
            <person name="Lucas S."/>
            <person name="Glavina Del Rio T."/>
            <person name="Tice H."/>
            <person name="Cheng J.F."/>
            <person name="Goodwin L."/>
            <person name="Pitluck S."/>
            <person name="Liolios K."/>
            <person name="Ivanova N."/>
            <person name="Mavromatis K."/>
            <person name="Mikhailova N."/>
            <person name="Pati A."/>
            <person name="Chen A."/>
            <person name="Palaniappan K."/>
            <person name="Land M."/>
            <person name="Hauser L."/>
            <person name="Chang Y.J."/>
            <person name="Jeffries C.D."/>
            <person name="Tindall B.J."/>
            <person name="Rohde M."/>
            <person name="Goker M."/>
            <person name="Woyke T."/>
            <person name="Bristow J."/>
            <person name="Eisen J.A."/>
            <person name="Markowitz V."/>
            <person name="Hugenholtz P."/>
            <person name="Kyrpides N.C."/>
            <person name="Klenk H.P."/>
            <person name="Lapidus A."/>
        </authorList>
    </citation>
    <scope>NUCLEOTIDE SEQUENCE [LARGE SCALE GENOMIC DNA]</scope>
    <source>
        <strain evidence="7">ATCC 43296 / DSM 3776 / IFAM 1008 / 290</strain>
    </source>
</reference>
<keyword evidence="2" id="KW-0238">DNA-binding</keyword>
<dbReference type="PANTHER" id="PTHR33154:SF18">
    <property type="entry name" value="ARSENICAL RESISTANCE OPERON REPRESSOR"/>
    <property type="match status" value="1"/>
</dbReference>
<gene>
    <name evidence="6" type="ordered locus">Plim_0327</name>
</gene>
<dbReference type="SUPFAM" id="SSF46785">
    <property type="entry name" value="Winged helix' DNA-binding domain"/>
    <property type="match status" value="1"/>
</dbReference>
<dbReference type="InterPro" id="IPR036390">
    <property type="entry name" value="WH_DNA-bd_sf"/>
</dbReference>
<dbReference type="EMBL" id="CP001744">
    <property type="protein sequence ID" value="ADG66178.1"/>
    <property type="molecule type" value="Genomic_DNA"/>
</dbReference>
<dbReference type="KEGG" id="plm:Plim_0327"/>
<evidence type="ECO:0000313" key="7">
    <source>
        <dbReference type="Proteomes" id="UP000002220"/>
    </source>
</evidence>
<dbReference type="InterPro" id="IPR036388">
    <property type="entry name" value="WH-like_DNA-bd_sf"/>
</dbReference>
<dbReference type="Gene3D" id="1.10.10.10">
    <property type="entry name" value="Winged helix-like DNA-binding domain superfamily/Winged helix DNA-binding domain"/>
    <property type="match status" value="1"/>
</dbReference>
<keyword evidence="7" id="KW-1185">Reference proteome</keyword>
<dbReference type="AlphaFoldDB" id="D5SP23"/>
<organism evidence="6 7">
    <name type="scientific">Planctopirus limnophila (strain ATCC 43296 / DSM 3776 / IFAM 1008 / Mu 290)</name>
    <name type="common">Planctomyces limnophilus</name>
    <dbReference type="NCBI Taxonomy" id="521674"/>
    <lineage>
        <taxon>Bacteria</taxon>
        <taxon>Pseudomonadati</taxon>
        <taxon>Planctomycetota</taxon>
        <taxon>Planctomycetia</taxon>
        <taxon>Planctomycetales</taxon>
        <taxon>Planctomycetaceae</taxon>
        <taxon>Planctopirus</taxon>
    </lineage>
</organism>
<name>D5SP23_PLAL2</name>
<evidence type="ECO:0000259" key="5">
    <source>
        <dbReference type="PROSITE" id="PS50987"/>
    </source>
</evidence>
<dbReference type="CDD" id="cd00090">
    <property type="entry name" value="HTH_ARSR"/>
    <property type="match status" value="1"/>
</dbReference>
<dbReference type="RefSeq" id="WP_013108609.1">
    <property type="nucleotide sequence ID" value="NC_014148.1"/>
</dbReference>
<dbReference type="SMART" id="SM00418">
    <property type="entry name" value="HTH_ARSR"/>
    <property type="match status" value="1"/>
</dbReference>
<dbReference type="InterPro" id="IPR001845">
    <property type="entry name" value="HTH_ArsR_DNA-bd_dom"/>
</dbReference>
<dbReference type="STRING" id="521674.Plim_0327"/>
<keyword evidence="1" id="KW-0805">Transcription regulation</keyword>
<evidence type="ECO:0000256" key="3">
    <source>
        <dbReference type="ARBA" id="ARBA00023163"/>
    </source>
</evidence>
<evidence type="ECO:0000313" key="6">
    <source>
        <dbReference type="EMBL" id="ADG66178.1"/>
    </source>
</evidence>
<dbReference type="Proteomes" id="UP000002220">
    <property type="component" value="Chromosome"/>
</dbReference>
<dbReference type="eggNOG" id="COG0640">
    <property type="taxonomic scope" value="Bacteria"/>
</dbReference>
<dbReference type="OrthoDB" id="9802016at2"/>